<dbReference type="RefSeq" id="WP_146309144.1">
    <property type="nucleotide sequence ID" value="NZ_CP041663.1"/>
</dbReference>
<dbReference type="OrthoDB" id="9882843at2"/>
<sequence>MKKKLFFGLALSPTILVSPLVVSCTDTEEKKTKEINKENIEKYSSLVNDIQLAYQKSNPNTPIFEGKTIADIFTETVDKLLETAGLSEQGEDFVKYTKETITYSINVSVEESIPFITKIVDEAKKNPDVDILTIFKKQENIDYWLKVLENVVNKLRDYSKKTKDKLMNIMVDIDLKVMPDASKSQLLKQYKMFYTDSTIDAQYDLILKNYKDAVNLYLSNENTDIKEIINTLLSSINSVA</sequence>
<dbReference type="PROSITE" id="PS51257">
    <property type="entry name" value="PROKAR_LIPOPROTEIN"/>
    <property type="match status" value="1"/>
</dbReference>
<evidence type="ECO:0000256" key="1">
    <source>
        <dbReference type="SAM" id="SignalP"/>
    </source>
</evidence>
<evidence type="ECO:0000313" key="3">
    <source>
        <dbReference type="Proteomes" id="UP000317512"/>
    </source>
</evidence>
<evidence type="ECO:0000313" key="2">
    <source>
        <dbReference type="EMBL" id="QDY88692.1"/>
    </source>
</evidence>
<protein>
    <recommendedName>
        <fullName evidence="4">Lipoprotein</fullName>
    </recommendedName>
</protein>
<feature type="signal peptide" evidence="1">
    <location>
        <begin position="1"/>
        <end position="23"/>
    </location>
</feature>
<evidence type="ECO:0008006" key="4">
    <source>
        <dbReference type="Google" id="ProtNLM"/>
    </source>
</evidence>
<dbReference type="EMBL" id="CP041663">
    <property type="protein sequence ID" value="QDY88692.1"/>
    <property type="molecule type" value="Genomic_DNA"/>
</dbReference>
<feature type="chain" id="PRO_5023151561" description="Lipoprotein" evidence="1">
    <location>
        <begin position="24"/>
        <end position="240"/>
    </location>
</feature>
<keyword evidence="1" id="KW-0732">Signal</keyword>
<dbReference type="AlphaFoldDB" id="A0A5B8JC97"/>
<organism evidence="2 3">
    <name type="scientific">Mycoplasma anserisalpingitidis</name>
    <dbReference type="NCBI Taxonomy" id="519450"/>
    <lineage>
        <taxon>Bacteria</taxon>
        <taxon>Bacillati</taxon>
        <taxon>Mycoplasmatota</taxon>
        <taxon>Mollicutes</taxon>
        <taxon>Mycoplasmataceae</taxon>
        <taxon>Mycoplasma</taxon>
    </lineage>
</organism>
<reference evidence="3" key="1">
    <citation type="submission" date="2019-07" db="EMBL/GenBank/DDBJ databases">
        <title>Complete genome sequences of three Mycoplasma sp. 1220 strains.</title>
        <authorList>
            <person name="Grozner D."/>
            <person name="Forro B."/>
            <person name="Kovacs A.B."/>
            <person name="Marton S."/>
            <person name="Banyai K."/>
            <person name="Kreizinger Z."/>
            <person name="Sulyok K.M."/>
            <person name="Gyuranecz M."/>
        </authorList>
    </citation>
    <scope>NUCLEOTIDE SEQUENCE [LARGE SCALE GENOMIC DNA]</scope>
    <source>
        <strain evidence="3">MYCAV93</strain>
    </source>
</reference>
<dbReference type="Proteomes" id="UP000317512">
    <property type="component" value="Chromosome"/>
</dbReference>
<name>A0A5B8JC97_9MOLU</name>
<gene>
    <name evidence="2" type="ORF">FOY43_03480</name>
</gene>
<proteinExistence type="predicted"/>
<accession>A0A5B8JC97</accession>